<dbReference type="GO" id="GO:0009523">
    <property type="term" value="C:photosystem II"/>
    <property type="evidence" value="ECO:0007669"/>
    <property type="project" value="UniProtKB-KW"/>
</dbReference>
<keyword evidence="9 12" id="KW-0408">Iron</keyword>
<dbReference type="SUPFAM" id="SSF46626">
    <property type="entry name" value="Cytochrome c"/>
    <property type="match status" value="1"/>
</dbReference>
<dbReference type="InterPro" id="IPR009056">
    <property type="entry name" value="Cyt_c-like_dom"/>
</dbReference>
<dbReference type="GO" id="GO:0022904">
    <property type="term" value="P:respiratory electron transport chain"/>
    <property type="evidence" value="ECO:0007669"/>
    <property type="project" value="InterPro"/>
</dbReference>
<organism evidence="14 15">
    <name type="scientific">Pegethrix bostrychoides GSE-TBD4-15B</name>
    <dbReference type="NCBI Taxonomy" id="2839662"/>
    <lineage>
        <taxon>Bacteria</taxon>
        <taxon>Bacillati</taxon>
        <taxon>Cyanobacteriota</taxon>
        <taxon>Cyanophyceae</taxon>
        <taxon>Oculatellales</taxon>
        <taxon>Oculatellaceae</taxon>
        <taxon>Pegethrix</taxon>
    </lineage>
</organism>
<dbReference type="AlphaFoldDB" id="A0A951PFD7"/>
<dbReference type="GO" id="GO:0009055">
    <property type="term" value="F:electron transfer activity"/>
    <property type="evidence" value="ECO:0007669"/>
    <property type="project" value="InterPro"/>
</dbReference>
<sequence length="162" mass="17795">MRLLPKFSSLIVALATVWLSLAFCAPSWAEDLYIRRYLGVQEPVPILLNAAGETRLFSATELSAGKRFFEENCKNCHVGGSTLPDPTVPLSLDALQQATPPRDNLLSLVAFLRQPMTYDGSEETYACRQISESWLAAGEVENLAAFVLRSAQKAPGWGNTTF</sequence>
<evidence type="ECO:0000256" key="9">
    <source>
        <dbReference type="ARBA" id="ARBA00023004"/>
    </source>
</evidence>
<dbReference type="Gene3D" id="1.10.760.10">
    <property type="entry name" value="Cytochrome c-like domain"/>
    <property type="match status" value="1"/>
</dbReference>
<evidence type="ECO:0000256" key="12">
    <source>
        <dbReference type="PROSITE-ProRule" id="PRU00433"/>
    </source>
</evidence>
<protein>
    <submittedName>
        <fullName evidence="14">Photosystem II cytochrome PsbV2</fullName>
    </submittedName>
</protein>
<evidence type="ECO:0000256" key="6">
    <source>
        <dbReference type="ARBA" id="ARBA00022617"/>
    </source>
</evidence>
<dbReference type="GO" id="GO:0005506">
    <property type="term" value="F:iron ion binding"/>
    <property type="evidence" value="ECO:0007669"/>
    <property type="project" value="InterPro"/>
</dbReference>
<evidence type="ECO:0000313" key="15">
    <source>
        <dbReference type="Proteomes" id="UP000707356"/>
    </source>
</evidence>
<dbReference type="Proteomes" id="UP000707356">
    <property type="component" value="Unassembled WGS sequence"/>
</dbReference>
<comment type="caution">
    <text evidence="14">The sequence shown here is derived from an EMBL/GenBank/DDBJ whole genome shotgun (WGS) entry which is preliminary data.</text>
</comment>
<comment type="similarity">
    <text evidence="3">Belongs to the cytochrome c family. PsbV subfamily.</text>
</comment>
<dbReference type="GO" id="GO:0020037">
    <property type="term" value="F:heme binding"/>
    <property type="evidence" value="ECO:0007669"/>
    <property type="project" value="InterPro"/>
</dbReference>
<evidence type="ECO:0000256" key="5">
    <source>
        <dbReference type="ARBA" id="ARBA00022531"/>
    </source>
</evidence>
<dbReference type="InterPro" id="IPR016003">
    <property type="entry name" value="PsbV_cyt_c550-like"/>
</dbReference>
<keyword evidence="10" id="KW-0472">Membrane</keyword>
<keyword evidence="4" id="KW-0813">Transport</keyword>
<evidence type="ECO:0000256" key="8">
    <source>
        <dbReference type="ARBA" id="ARBA00022982"/>
    </source>
</evidence>
<evidence type="ECO:0000259" key="13">
    <source>
        <dbReference type="PROSITE" id="PS51007"/>
    </source>
</evidence>
<dbReference type="Pfam" id="PF14495">
    <property type="entry name" value="Cytochrom_C550"/>
    <property type="match status" value="1"/>
</dbReference>
<feature type="domain" description="Cytochrome c" evidence="13">
    <location>
        <begin position="60"/>
        <end position="151"/>
    </location>
</feature>
<evidence type="ECO:0000256" key="7">
    <source>
        <dbReference type="ARBA" id="ARBA00022723"/>
    </source>
</evidence>
<proteinExistence type="inferred from homology"/>
<dbReference type="NCBIfam" id="TIGR03046">
    <property type="entry name" value="PS_II_psbV2"/>
    <property type="match status" value="1"/>
</dbReference>
<dbReference type="InterPro" id="IPR029490">
    <property type="entry name" value="Cytochrom_C550"/>
</dbReference>
<evidence type="ECO:0000256" key="2">
    <source>
        <dbReference type="ARBA" id="ARBA00004170"/>
    </source>
</evidence>
<dbReference type="PIRSF" id="PIRSF005890">
    <property type="entry name" value="Phot_II_cyt_c550"/>
    <property type="match status" value="1"/>
</dbReference>
<keyword evidence="7 12" id="KW-0479">Metal-binding</keyword>
<dbReference type="PROSITE" id="PS51007">
    <property type="entry name" value="CYTC"/>
    <property type="match status" value="1"/>
</dbReference>
<reference evidence="14" key="1">
    <citation type="submission" date="2021-05" db="EMBL/GenBank/DDBJ databases">
        <authorList>
            <person name="Pietrasiak N."/>
            <person name="Ward R."/>
            <person name="Stajich J.E."/>
            <person name="Kurbessoian T."/>
        </authorList>
    </citation>
    <scope>NUCLEOTIDE SEQUENCE</scope>
    <source>
        <strain evidence="14">GSE-TBD4-15B</strain>
    </source>
</reference>
<dbReference type="GO" id="GO:0015979">
    <property type="term" value="P:photosynthesis"/>
    <property type="evidence" value="ECO:0007669"/>
    <property type="project" value="UniProtKB-KW"/>
</dbReference>
<evidence type="ECO:0000256" key="10">
    <source>
        <dbReference type="ARBA" id="ARBA00023136"/>
    </source>
</evidence>
<reference evidence="14" key="2">
    <citation type="journal article" date="2022" name="Microbiol. Resour. Announc.">
        <title>Metagenome Sequencing to Explore Phylogenomics of Terrestrial Cyanobacteria.</title>
        <authorList>
            <person name="Ward R.D."/>
            <person name="Stajich J.E."/>
            <person name="Johansen J.R."/>
            <person name="Huntemann M."/>
            <person name="Clum A."/>
            <person name="Foster B."/>
            <person name="Foster B."/>
            <person name="Roux S."/>
            <person name="Palaniappan K."/>
            <person name="Varghese N."/>
            <person name="Mukherjee S."/>
            <person name="Reddy T.B.K."/>
            <person name="Daum C."/>
            <person name="Copeland A."/>
            <person name="Chen I.A."/>
            <person name="Ivanova N.N."/>
            <person name="Kyrpides N.C."/>
            <person name="Shapiro N."/>
            <person name="Eloe-Fadrosh E.A."/>
            <person name="Pietrasiak N."/>
        </authorList>
    </citation>
    <scope>NUCLEOTIDE SEQUENCE</scope>
    <source>
        <strain evidence="14">GSE-TBD4-15B</strain>
    </source>
</reference>
<accession>A0A951PFD7</accession>
<keyword evidence="5" id="KW-0602">Photosynthesis</keyword>
<evidence type="ECO:0000256" key="4">
    <source>
        <dbReference type="ARBA" id="ARBA00022448"/>
    </source>
</evidence>
<evidence type="ECO:0000313" key="14">
    <source>
        <dbReference type="EMBL" id="MBW4468622.1"/>
    </source>
</evidence>
<gene>
    <name evidence="14" type="primary">psbV2</name>
    <name evidence="14" type="ORF">KME07_24620</name>
</gene>
<comment type="subcellular location">
    <subcellularLocation>
        <location evidence="2">Membrane</location>
        <topology evidence="2">Peripheral membrane protein</topology>
    </subcellularLocation>
</comment>
<keyword evidence="6 12" id="KW-0349">Heme</keyword>
<dbReference type="InterPro" id="IPR036909">
    <property type="entry name" value="Cyt_c-like_dom_sf"/>
</dbReference>
<keyword evidence="11" id="KW-0604">Photosystem II</keyword>
<evidence type="ECO:0000256" key="1">
    <source>
        <dbReference type="ARBA" id="ARBA00001926"/>
    </source>
</evidence>
<evidence type="ECO:0000256" key="11">
    <source>
        <dbReference type="ARBA" id="ARBA00023276"/>
    </source>
</evidence>
<name>A0A951PFD7_9CYAN</name>
<comment type="cofactor">
    <cofactor evidence="1">
        <name>heme c</name>
        <dbReference type="ChEBI" id="CHEBI:61717"/>
    </cofactor>
</comment>
<keyword evidence="8" id="KW-0249">Electron transport</keyword>
<dbReference type="EMBL" id="JAHHHV010000091">
    <property type="protein sequence ID" value="MBW4468622.1"/>
    <property type="molecule type" value="Genomic_DNA"/>
</dbReference>
<evidence type="ECO:0000256" key="3">
    <source>
        <dbReference type="ARBA" id="ARBA00010433"/>
    </source>
</evidence>